<dbReference type="PANTHER" id="PTHR22604">
    <property type="entry name" value="OXIDOREDUCTASES"/>
    <property type="match status" value="1"/>
</dbReference>
<dbReference type="InterPro" id="IPR036291">
    <property type="entry name" value="NAD(P)-bd_dom_sf"/>
</dbReference>
<name>A0A0R2B565_9LACO</name>
<accession>A0A0R2B565</accession>
<dbReference type="PANTHER" id="PTHR22604:SF105">
    <property type="entry name" value="TRANS-1,2-DIHYDROBENZENE-1,2-DIOL DEHYDROGENASE"/>
    <property type="match status" value="1"/>
</dbReference>
<evidence type="ECO:0000256" key="2">
    <source>
        <dbReference type="ARBA" id="ARBA00023002"/>
    </source>
</evidence>
<evidence type="ECO:0000259" key="3">
    <source>
        <dbReference type="Pfam" id="PF01408"/>
    </source>
</evidence>
<organism evidence="5 6">
    <name type="scientific">Lacticaseibacillus brantae DSM 23927</name>
    <dbReference type="NCBI Taxonomy" id="1423727"/>
    <lineage>
        <taxon>Bacteria</taxon>
        <taxon>Bacillati</taxon>
        <taxon>Bacillota</taxon>
        <taxon>Bacilli</taxon>
        <taxon>Lactobacillales</taxon>
        <taxon>Lactobacillaceae</taxon>
        <taxon>Lacticaseibacillus</taxon>
    </lineage>
</organism>
<dbReference type="AlphaFoldDB" id="A0A0R2B565"/>
<dbReference type="SUPFAM" id="SSF55347">
    <property type="entry name" value="Glyceraldehyde-3-phosphate dehydrogenase-like, C-terminal domain"/>
    <property type="match status" value="1"/>
</dbReference>
<dbReference type="GO" id="GO:0016491">
    <property type="term" value="F:oxidoreductase activity"/>
    <property type="evidence" value="ECO:0007669"/>
    <property type="project" value="UniProtKB-KW"/>
</dbReference>
<dbReference type="OrthoDB" id="9815825at2"/>
<dbReference type="PATRIC" id="fig|1423727.3.peg.821"/>
<dbReference type="Pfam" id="PF22725">
    <property type="entry name" value="GFO_IDH_MocA_C3"/>
    <property type="match status" value="1"/>
</dbReference>
<proteinExistence type="inferred from homology"/>
<comment type="caution">
    <text evidence="5">The sequence shown here is derived from an EMBL/GenBank/DDBJ whole genome shotgun (WGS) entry which is preliminary data.</text>
</comment>
<evidence type="ECO:0000313" key="5">
    <source>
        <dbReference type="EMBL" id="KRM73092.1"/>
    </source>
</evidence>
<dbReference type="GO" id="GO:0000166">
    <property type="term" value="F:nucleotide binding"/>
    <property type="evidence" value="ECO:0007669"/>
    <property type="project" value="InterPro"/>
</dbReference>
<keyword evidence="2" id="KW-0560">Oxidoreductase</keyword>
<dbReference type="RefSeq" id="WP_057894092.1">
    <property type="nucleotide sequence ID" value="NZ_AYZQ01000001.1"/>
</dbReference>
<dbReference type="Pfam" id="PF01408">
    <property type="entry name" value="GFO_IDH_MocA"/>
    <property type="match status" value="1"/>
</dbReference>
<dbReference type="Gene3D" id="3.30.360.10">
    <property type="entry name" value="Dihydrodipicolinate Reductase, domain 2"/>
    <property type="match status" value="1"/>
</dbReference>
<feature type="domain" description="GFO/IDH/MocA-like oxidoreductase" evidence="4">
    <location>
        <begin position="136"/>
        <end position="231"/>
    </location>
</feature>
<feature type="domain" description="Gfo/Idh/MocA-like oxidoreductase N-terminal" evidence="3">
    <location>
        <begin position="5"/>
        <end position="119"/>
    </location>
</feature>
<sequence length="323" mass="35851">MSQYRFGIVGLGRIAHSFAKAFPKDQQLVAAAARDLPRAQAFAEQYQLPKAYGSYDEMFADPDIDAVYIATPHNFHYAQIKAALLAGKHVLAEKSITLNLGELDDLIAIAHERNLILMEAQTIYHMPLYPALMEKAKTLGQLKTIQVSFGSYAPNRPDDRLLNPNLAGGALLDIGVYALSFARRFMTATPKLVATEMTKTTTGVDGQSSFLLTDEHHEQVTVALNLQAKMPKQGIVAYEEGFFTVDQYPRSQNATFFTPDLTPDLIEAGQTSQALAYEVDDFAQAIATGNNPTLAWTRDVMTIMTQARQRWGFNYPNETMFDV</sequence>
<reference evidence="5 6" key="1">
    <citation type="journal article" date="2015" name="Genome Announc.">
        <title>Expanding the biotechnology potential of lactobacilli through comparative genomics of 213 strains and associated genera.</title>
        <authorList>
            <person name="Sun Z."/>
            <person name="Harris H.M."/>
            <person name="McCann A."/>
            <person name="Guo C."/>
            <person name="Argimon S."/>
            <person name="Zhang W."/>
            <person name="Yang X."/>
            <person name="Jeffery I.B."/>
            <person name="Cooney J.C."/>
            <person name="Kagawa T.F."/>
            <person name="Liu W."/>
            <person name="Song Y."/>
            <person name="Salvetti E."/>
            <person name="Wrobel A."/>
            <person name="Rasinkangas P."/>
            <person name="Parkhill J."/>
            <person name="Rea M.C."/>
            <person name="O'Sullivan O."/>
            <person name="Ritari J."/>
            <person name="Douillard F.P."/>
            <person name="Paul Ross R."/>
            <person name="Yang R."/>
            <person name="Briner A.E."/>
            <person name="Felis G.E."/>
            <person name="de Vos W.M."/>
            <person name="Barrangou R."/>
            <person name="Klaenhammer T.R."/>
            <person name="Caufield P.W."/>
            <person name="Cui Y."/>
            <person name="Zhang H."/>
            <person name="O'Toole P.W."/>
        </authorList>
    </citation>
    <scope>NUCLEOTIDE SEQUENCE [LARGE SCALE GENOMIC DNA]</scope>
    <source>
        <strain evidence="5 6">DSM 23927</strain>
    </source>
</reference>
<dbReference type="Proteomes" id="UP000051672">
    <property type="component" value="Unassembled WGS sequence"/>
</dbReference>
<dbReference type="EMBL" id="AYZQ01000001">
    <property type="protein sequence ID" value="KRM73092.1"/>
    <property type="molecule type" value="Genomic_DNA"/>
</dbReference>
<evidence type="ECO:0000313" key="6">
    <source>
        <dbReference type="Proteomes" id="UP000051672"/>
    </source>
</evidence>
<dbReference type="SUPFAM" id="SSF51735">
    <property type="entry name" value="NAD(P)-binding Rossmann-fold domains"/>
    <property type="match status" value="1"/>
</dbReference>
<keyword evidence="6" id="KW-1185">Reference proteome</keyword>
<dbReference type="InterPro" id="IPR000683">
    <property type="entry name" value="Gfo/Idh/MocA-like_OxRdtase_N"/>
</dbReference>
<dbReference type="Gene3D" id="3.40.50.720">
    <property type="entry name" value="NAD(P)-binding Rossmann-like Domain"/>
    <property type="match status" value="1"/>
</dbReference>
<gene>
    <name evidence="5" type="ORF">FC34_GL000814</name>
</gene>
<protein>
    <submittedName>
        <fullName evidence="5">Uncharacterized protein</fullName>
    </submittedName>
</protein>
<dbReference type="InterPro" id="IPR055170">
    <property type="entry name" value="GFO_IDH_MocA-like_dom"/>
</dbReference>
<dbReference type="InterPro" id="IPR050984">
    <property type="entry name" value="Gfo/Idh/MocA_domain"/>
</dbReference>
<dbReference type="STRING" id="1423727.FC34_GL000814"/>
<evidence type="ECO:0000256" key="1">
    <source>
        <dbReference type="ARBA" id="ARBA00010928"/>
    </source>
</evidence>
<evidence type="ECO:0000259" key="4">
    <source>
        <dbReference type="Pfam" id="PF22725"/>
    </source>
</evidence>
<comment type="similarity">
    <text evidence="1">Belongs to the Gfo/Idh/MocA family.</text>
</comment>